<keyword evidence="2" id="KW-1185">Reference proteome</keyword>
<gene>
    <name evidence="1" type="ORF">NDU88_000774</name>
</gene>
<evidence type="ECO:0000313" key="2">
    <source>
        <dbReference type="Proteomes" id="UP001066276"/>
    </source>
</evidence>
<dbReference type="EMBL" id="JANPWB010000009">
    <property type="protein sequence ID" value="KAJ1147933.1"/>
    <property type="molecule type" value="Genomic_DNA"/>
</dbReference>
<dbReference type="AlphaFoldDB" id="A0AAV7RB02"/>
<comment type="caution">
    <text evidence="1">The sequence shown here is derived from an EMBL/GenBank/DDBJ whole genome shotgun (WGS) entry which is preliminary data.</text>
</comment>
<organism evidence="1 2">
    <name type="scientific">Pleurodeles waltl</name>
    <name type="common">Iberian ribbed newt</name>
    <dbReference type="NCBI Taxonomy" id="8319"/>
    <lineage>
        <taxon>Eukaryota</taxon>
        <taxon>Metazoa</taxon>
        <taxon>Chordata</taxon>
        <taxon>Craniata</taxon>
        <taxon>Vertebrata</taxon>
        <taxon>Euteleostomi</taxon>
        <taxon>Amphibia</taxon>
        <taxon>Batrachia</taxon>
        <taxon>Caudata</taxon>
        <taxon>Salamandroidea</taxon>
        <taxon>Salamandridae</taxon>
        <taxon>Pleurodelinae</taxon>
        <taxon>Pleurodeles</taxon>
    </lineage>
</organism>
<protein>
    <submittedName>
        <fullName evidence="1">Uncharacterized protein</fullName>
    </submittedName>
</protein>
<name>A0AAV7RB02_PLEWA</name>
<dbReference type="Proteomes" id="UP001066276">
    <property type="component" value="Chromosome 5"/>
</dbReference>
<evidence type="ECO:0000313" key="1">
    <source>
        <dbReference type="EMBL" id="KAJ1147933.1"/>
    </source>
</evidence>
<accession>A0AAV7RB02</accession>
<proteinExistence type="predicted"/>
<reference evidence="1" key="1">
    <citation type="journal article" date="2022" name="bioRxiv">
        <title>Sequencing and chromosome-scale assembly of the giantPleurodeles waltlgenome.</title>
        <authorList>
            <person name="Brown T."/>
            <person name="Elewa A."/>
            <person name="Iarovenko S."/>
            <person name="Subramanian E."/>
            <person name="Araus A.J."/>
            <person name="Petzold A."/>
            <person name="Susuki M."/>
            <person name="Suzuki K.-i.T."/>
            <person name="Hayashi T."/>
            <person name="Toyoda A."/>
            <person name="Oliveira C."/>
            <person name="Osipova E."/>
            <person name="Leigh N.D."/>
            <person name="Simon A."/>
            <person name="Yun M.H."/>
        </authorList>
    </citation>
    <scope>NUCLEOTIDE SEQUENCE</scope>
    <source>
        <strain evidence="1">20211129_DDA</strain>
        <tissue evidence="1">Liver</tissue>
    </source>
</reference>
<sequence length="316" mass="35835">MSTGTIGAFADDMLGSTGCDVVWPKMISMEQNFLKFLDIGSAQALGVYNQENLNILGDKASTYTSELFKSVGSITPVPYAFGIGALILSMFLDLALSTAKKTPSAESVLLSVFAQEKVSEVRDLVDAYTKRWKANIMDSKKLIEETRRYEQLLSDQLTRVRNSVLRDDQGNVRSVRVWMHGAAFHVHMNIYQEALTGHQNYTILSYIDDYIRDAEDLLEKYKTFRKDSFSIRVKLVGQSTYGAVDYISIKGEDRRIQIHSTKIGGYVEQCKSEILDRYLEKMYVRCPLPSAFSDFLRNTSANLNTLLWQNGSFWIN</sequence>